<accession>A0AC35TKZ4</accession>
<dbReference type="WBParaSite" id="RSKR_0000163100.1">
    <property type="protein sequence ID" value="RSKR_0000163100.1"/>
    <property type="gene ID" value="RSKR_0000163100"/>
</dbReference>
<evidence type="ECO:0000313" key="1">
    <source>
        <dbReference type="Proteomes" id="UP000095286"/>
    </source>
</evidence>
<sequence length="508" mass="55954">MGIVVKCLHCKEDFTQGMLLNHILGDMLGHFLHRCSNCDQAFNDAALAQIHQIQNKHTVLMFADGINYTNHKIYMCAMQYYEACVEPNHLICPPPLKRGGEDELRGNLKEPVPSGSHILPKNKILSSLFELGVVDDKVEVVKHVGGSSSKGTSRQRNTTPDDWESARKIWGQRRSISSSKRSSELGKNERSAIHHKENDVKKSSKSPLDMSLKPPNRISDRHSIKHPILEKLHGSKSSSSSSVVSIAGKRANKMSKEVTQTTNILGRTNKRKSDFAPNHPFKQPTNEVTSEKTVGIPTLQFQIGAKNDLPTKVRARSGVNKGAIYVGEKTIGPKFTSTPMPRTGNLVNGEAELKTTRNGAIEKKDAPRSALRTSSVAPTRLPVNDVLSKAETKNAHSSYSSCFSSTGSLINGLLGERQHSKDILSNRSLFNSKLLSPPPQPIIKISSFPMIQIKKPVITASSKAPKPDIPKPLQPQILIEDPEKAVKTSAFEGTPAPAVKYYNEWTKY</sequence>
<evidence type="ECO:0000313" key="2">
    <source>
        <dbReference type="WBParaSite" id="RSKR_0000163100.1"/>
    </source>
</evidence>
<protein>
    <submittedName>
        <fullName evidence="2">C2H2-type domain-containing protein</fullName>
    </submittedName>
</protein>
<organism evidence="1 2">
    <name type="scientific">Rhabditophanes sp. KR3021</name>
    <dbReference type="NCBI Taxonomy" id="114890"/>
    <lineage>
        <taxon>Eukaryota</taxon>
        <taxon>Metazoa</taxon>
        <taxon>Ecdysozoa</taxon>
        <taxon>Nematoda</taxon>
        <taxon>Chromadorea</taxon>
        <taxon>Rhabditida</taxon>
        <taxon>Tylenchina</taxon>
        <taxon>Panagrolaimomorpha</taxon>
        <taxon>Strongyloidoidea</taxon>
        <taxon>Alloionematidae</taxon>
        <taxon>Rhabditophanes</taxon>
    </lineage>
</organism>
<proteinExistence type="predicted"/>
<name>A0AC35TKZ4_9BILA</name>
<reference evidence="2" key="1">
    <citation type="submission" date="2016-11" db="UniProtKB">
        <authorList>
            <consortium name="WormBaseParasite"/>
        </authorList>
    </citation>
    <scope>IDENTIFICATION</scope>
    <source>
        <strain evidence="2">KR3021</strain>
    </source>
</reference>
<dbReference type="Proteomes" id="UP000095286">
    <property type="component" value="Unplaced"/>
</dbReference>